<name>A0ABT5VH35_9BACI</name>
<evidence type="ECO:0000313" key="1">
    <source>
        <dbReference type="EMBL" id="MDE5414585.1"/>
    </source>
</evidence>
<dbReference type="Proteomes" id="UP001148125">
    <property type="component" value="Unassembled WGS sequence"/>
</dbReference>
<organism evidence="1 2">
    <name type="scientific">Alkalihalobacterium chitinilyticum</name>
    <dbReference type="NCBI Taxonomy" id="2980103"/>
    <lineage>
        <taxon>Bacteria</taxon>
        <taxon>Bacillati</taxon>
        <taxon>Bacillota</taxon>
        <taxon>Bacilli</taxon>
        <taxon>Bacillales</taxon>
        <taxon>Bacillaceae</taxon>
        <taxon>Alkalihalobacterium</taxon>
    </lineage>
</organism>
<keyword evidence="2" id="KW-1185">Reference proteome</keyword>
<reference evidence="1" key="1">
    <citation type="submission" date="2024-05" db="EMBL/GenBank/DDBJ databases">
        <title>Alkalihalobacillus sp. strain MEB203 novel alkaliphilic bacterium from Lonar Lake, India.</title>
        <authorList>
            <person name="Joshi A."/>
            <person name="Thite S."/>
            <person name="Mengade P."/>
        </authorList>
    </citation>
    <scope>NUCLEOTIDE SEQUENCE</scope>
    <source>
        <strain evidence="1">MEB 203</strain>
    </source>
</reference>
<proteinExistence type="predicted"/>
<dbReference type="InterPro" id="IPR023375">
    <property type="entry name" value="ADC_dom_sf"/>
</dbReference>
<dbReference type="PANTHER" id="PTHR39186:SF1">
    <property type="entry name" value="DUF2071 DOMAIN-CONTAINING PROTEIN"/>
    <property type="match status" value="1"/>
</dbReference>
<dbReference type="SUPFAM" id="SSF160104">
    <property type="entry name" value="Acetoacetate decarboxylase-like"/>
    <property type="match status" value="1"/>
</dbReference>
<gene>
    <name evidence="1" type="ORF">N7Z68_14495</name>
</gene>
<dbReference type="RefSeq" id="WP_275119202.1">
    <property type="nucleotide sequence ID" value="NZ_JAOTPO010000010.1"/>
</dbReference>
<accession>A0ABT5VH35</accession>
<evidence type="ECO:0000313" key="2">
    <source>
        <dbReference type="Proteomes" id="UP001148125"/>
    </source>
</evidence>
<dbReference type="Gene3D" id="2.40.400.10">
    <property type="entry name" value="Acetoacetate decarboxylase-like"/>
    <property type="match status" value="1"/>
</dbReference>
<dbReference type="EMBL" id="JAOTPO010000010">
    <property type="protein sequence ID" value="MDE5414585.1"/>
    <property type="molecule type" value="Genomic_DNA"/>
</dbReference>
<sequence>MNGLTRQSLSQTNGSWLMAQTWSSLLFAHYKVPKSLLRPLIPRCFEIDTFENEAWISVVPFLMSGIRARGLPEFPFTPSFAELNVRTYVTFNGRPGVYFFSLDANSKLAVALANVTYNLPYRHANMKCAIQGDTIKFYSERTDPRAKKGIFSANYQSVGDIYYSTPGTLEDWLTERYALFVTRNKGIYEGKIHHDPWPLQSAKADIYVNTVSESVGIPVKDPPDLLQYAERLEVTVWPPKKVGLLG</sequence>
<protein>
    <submittedName>
        <fullName evidence="1">DUF2071 domain-containing protein</fullName>
    </submittedName>
</protein>
<dbReference type="Pfam" id="PF09844">
    <property type="entry name" value="DUF2071"/>
    <property type="match status" value="1"/>
</dbReference>
<dbReference type="PANTHER" id="PTHR39186">
    <property type="entry name" value="DUF2071 FAMILY PROTEIN"/>
    <property type="match status" value="1"/>
</dbReference>
<comment type="caution">
    <text evidence="1">The sequence shown here is derived from an EMBL/GenBank/DDBJ whole genome shotgun (WGS) entry which is preliminary data.</text>
</comment>
<dbReference type="InterPro" id="IPR018644">
    <property type="entry name" value="DUF2071"/>
</dbReference>